<protein>
    <recommendedName>
        <fullName evidence="3">Nucleotidyl transferase AbiEii/AbiGii toxin family protein</fullName>
    </recommendedName>
</protein>
<dbReference type="Proteomes" id="UP000230324">
    <property type="component" value="Unassembled WGS sequence"/>
</dbReference>
<dbReference type="Pfam" id="PF08843">
    <property type="entry name" value="AbiEii"/>
    <property type="match status" value="1"/>
</dbReference>
<dbReference type="EMBL" id="PEUV01000012">
    <property type="protein sequence ID" value="PIV12807.1"/>
    <property type="molecule type" value="Genomic_DNA"/>
</dbReference>
<dbReference type="AlphaFoldDB" id="A0A2M7BYR2"/>
<dbReference type="InterPro" id="IPR014942">
    <property type="entry name" value="AbiEii"/>
</dbReference>
<reference evidence="2" key="1">
    <citation type="submission" date="2017-09" db="EMBL/GenBank/DDBJ databases">
        <title>Depth-based differentiation of microbial function through sediment-hosted aquifers and enrichment of novel symbionts in the deep terrestrial subsurface.</title>
        <authorList>
            <person name="Probst A.J."/>
            <person name="Ladd B."/>
            <person name="Jarett J.K."/>
            <person name="Geller-Mcgrath D.E."/>
            <person name="Sieber C.M.K."/>
            <person name="Emerson J.B."/>
            <person name="Anantharaman K."/>
            <person name="Thomas B.C."/>
            <person name="Malmstrom R."/>
            <person name="Stieglmeier M."/>
            <person name="Klingl A."/>
            <person name="Woyke T."/>
            <person name="Ryan C.M."/>
            <person name="Banfield J.F."/>
        </authorList>
    </citation>
    <scope>NUCLEOTIDE SEQUENCE [LARGE SCALE GENOMIC DNA]</scope>
</reference>
<accession>A0A2M7BYR2</accession>
<organism evidence="1 2">
    <name type="scientific">Candidatus Nealsonbacteria bacterium CG03_land_8_20_14_0_80_36_12</name>
    <dbReference type="NCBI Taxonomy" id="1974701"/>
    <lineage>
        <taxon>Bacteria</taxon>
        <taxon>Candidatus Nealsoniibacteriota</taxon>
    </lineage>
</organism>
<gene>
    <name evidence="1" type="ORF">COS47_00560</name>
</gene>
<evidence type="ECO:0008006" key="3">
    <source>
        <dbReference type="Google" id="ProtNLM"/>
    </source>
</evidence>
<evidence type="ECO:0000313" key="2">
    <source>
        <dbReference type="Proteomes" id="UP000230324"/>
    </source>
</evidence>
<proteinExistence type="predicted"/>
<sequence length="211" mass="25292">MHLGCLNRNQIKVLKKLGFLQEYRFYLAGGTALAFQLGHRTSQDLDFYTSKTFGYKRLRQELEKKFEEAIFLEGSEGTLIMKLDKVAASFFHYPYPLIFPRVEFNDFPSIASTKDIAAMKLIAIADRGIKRDFYDIYFLLEEFPLEEIFKWLKKKYPKFNIYSAVRGLTYFDDAEKKKYQRRVYLFKYVSWPKVKKILIKKTNEYRKKWLK</sequence>
<comment type="caution">
    <text evidence="1">The sequence shown here is derived from an EMBL/GenBank/DDBJ whole genome shotgun (WGS) entry which is preliminary data.</text>
</comment>
<name>A0A2M7BYR2_9BACT</name>
<evidence type="ECO:0000313" key="1">
    <source>
        <dbReference type="EMBL" id="PIV12807.1"/>
    </source>
</evidence>